<comment type="caution">
    <text evidence="2">The sequence shown here is derived from an EMBL/GenBank/DDBJ whole genome shotgun (WGS) entry which is preliminary data.</text>
</comment>
<dbReference type="EMBL" id="RQHK01000011">
    <property type="protein sequence ID" value="TGM74390.1"/>
    <property type="molecule type" value="Genomic_DNA"/>
</dbReference>
<organism evidence="2 3">
    <name type="scientific">Leptospira mtsangambouensis</name>
    <dbReference type="NCBI Taxonomy" id="2484912"/>
    <lineage>
        <taxon>Bacteria</taxon>
        <taxon>Pseudomonadati</taxon>
        <taxon>Spirochaetota</taxon>
        <taxon>Spirochaetia</taxon>
        <taxon>Leptospirales</taxon>
        <taxon>Leptospiraceae</taxon>
        <taxon>Leptospira</taxon>
    </lineage>
</organism>
<evidence type="ECO:0000313" key="2">
    <source>
        <dbReference type="EMBL" id="TGM74390.1"/>
    </source>
</evidence>
<dbReference type="Proteomes" id="UP000297940">
    <property type="component" value="Unassembled WGS sequence"/>
</dbReference>
<keyword evidence="3" id="KW-1185">Reference proteome</keyword>
<keyword evidence="1" id="KW-0472">Membrane</keyword>
<sequence>MRIHTQSISRIINDNLFIQKIGTVKGKYKGDYQGISIEEFNQCLDNVLETTNKILNEGIIDKIPFNISNSIFSQFNALITQFRQPSENIHQIVAQILAIDGLYFQFNLYKIDYIMFQDISTQLITFQNNANNEISNLTKIINDQEIALKTKIETLDSREKSLDKLITEKSGELINLIETRRAKLDESLLNFKNEFELIRSDIKEENNLFKVTETKKIKDLLKEATDDANSIKSLAGDKAGDSIASGFQENANNEKFSKQVWQGVFLFSISLIILFSYQIFFPDIKDENQNLNYYKLLGRFLLSIPLGIIATFAAKYAKNHEIYEKRYRQKELDLRAINPFISRLEKDKRDQIISELTKSLFNKDDSNFELEKFKENISIVDELLKIVNNVNWNKISDPNLIKPNSKD</sequence>
<evidence type="ECO:0000313" key="3">
    <source>
        <dbReference type="Proteomes" id="UP000297940"/>
    </source>
</evidence>
<name>A0ABY2NZ91_9LEPT</name>
<protein>
    <submittedName>
        <fullName evidence="2">Uncharacterized protein</fullName>
    </submittedName>
</protein>
<accession>A0ABY2NZ91</accession>
<dbReference type="RefSeq" id="WP_135694753.1">
    <property type="nucleotide sequence ID" value="NZ_RQHK01000011.1"/>
</dbReference>
<gene>
    <name evidence="2" type="ORF">EHR01_10540</name>
</gene>
<evidence type="ECO:0000256" key="1">
    <source>
        <dbReference type="SAM" id="Phobius"/>
    </source>
</evidence>
<keyword evidence="1" id="KW-0812">Transmembrane</keyword>
<proteinExistence type="predicted"/>
<reference evidence="3" key="1">
    <citation type="journal article" date="2019" name="PLoS Negl. Trop. Dis.">
        <title>Revisiting the worldwide diversity of Leptospira species in the environment.</title>
        <authorList>
            <person name="Vincent A.T."/>
            <person name="Schiettekatte O."/>
            <person name="Bourhy P."/>
            <person name="Veyrier F.J."/>
            <person name="Picardeau M."/>
        </authorList>
    </citation>
    <scope>NUCLEOTIDE SEQUENCE [LARGE SCALE GENOMIC DNA]</scope>
    <source>
        <strain evidence="3">201601298</strain>
    </source>
</reference>
<keyword evidence="1" id="KW-1133">Transmembrane helix</keyword>
<feature type="transmembrane region" description="Helical" evidence="1">
    <location>
        <begin position="260"/>
        <end position="280"/>
    </location>
</feature>
<feature type="transmembrane region" description="Helical" evidence="1">
    <location>
        <begin position="300"/>
        <end position="317"/>
    </location>
</feature>